<organism evidence="2 3">
    <name type="scientific">Panaeolus cyanescens</name>
    <dbReference type="NCBI Taxonomy" id="181874"/>
    <lineage>
        <taxon>Eukaryota</taxon>
        <taxon>Fungi</taxon>
        <taxon>Dikarya</taxon>
        <taxon>Basidiomycota</taxon>
        <taxon>Agaricomycotina</taxon>
        <taxon>Agaricomycetes</taxon>
        <taxon>Agaricomycetidae</taxon>
        <taxon>Agaricales</taxon>
        <taxon>Agaricineae</taxon>
        <taxon>Galeropsidaceae</taxon>
        <taxon>Panaeolus</taxon>
    </lineage>
</organism>
<dbReference type="SUPFAM" id="SSF52047">
    <property type="entry name" value="RNI-like"/>
    <property type="match status" value="1"/>
</dbReference>
<dbReference type="EMBL" id="NHTK01001353">
    <property type="protein sequence ID" value="PPQ99592.1"/>
    <property type="molecule type" value="Genomic_DNA"/>
</dbReference>
<dbReference type="OrthoDB" id="3172239at2759"/>
<name>A0A409Y905_9AGAR</name>
<dbReference type="Proteomes" id="UP000284842">
    <property type="component" value="Unassembled WGS sequence"/>
</dbReference>
<comment type="caution">
    <text evidence="2">The sequence shown here is derived from an EMBL/GenBank/DDBJ whole genome shotgun (WGS) entry which is preliminary data.</text>
</comment>
<evidence type="ECO:0000313" key="3">
    <source>
        <dbReference type="Proteomes" id="UP000284842"/>
    </source>
</evidence>
<evidence type="ECO:0000313" key="2">
    <source>
        <dbReference type="EMBL" id="PPQ99592.1"/>
    </source>
</evidence>
<keyword evidence="3" id="KW-1185">Reference proteome</keyword>
<dbReference type="Gene3D" id="1.20.1280.50">
    <property type="match status" value="1"/>
</dbReference>
<dbReference type="STRING" id="181874.A0A409Y905"/>
<dbReference type="Pfam" id="PF12937">
    <property type="entry name" value="F-box-like"/>
    <property type="match status" value="1"/>
</dbReference>
<proteinExistence type="predicted"/>
<dbReference type="AlphaFoldDB" id="A0A409Y905"/>
<protein>
    <recommendedName>
        <fullName evidence="1">F-box domain-containing protein</fullName>
    </recommendedName>
</protein>
<reference evidence="2 3" key="1">
    <citation type="journal article" date="2018" name="Evol. Lett.">
        <title>Horizontal gene cluster transfer increased hallucinogenic mushroom diversity.</title>
        <authorList>
            <person name="Reynolds H.T."/>
            <person name="Vijayakumar V."/>
            <person name="Gluck-Thaler E."/>
            <person name="Korotkin H.B."/>
            <person name="Matheny P.B."/>
            <person name="Slot J.C."/>
        </authorList>
    </citation>
    <scope>NUCLEOTIDE SEQUENCE [LARGE SCALE GENOMIC DNA]</scope>
    <source>
        <strain evidence="2 3">2629</strain>
    </source>
</reference>
<feature type="domain" description="F-box" evidence="1">
    <location>
        <begin position="28"/>
        <end position="81"/>
    </location>
</feature>
<dbReference type="InParanoid" id="A0A409Y905"/>
<evidence type="ECO:0000259" key="1">
    <source>
        <dbReference type="Pfam" id="PF12937"/>
    </source>
</evidence>
<accession>A0A409Y905</accession>
<dbReference type="InterPro" id="IPR001810">
    <property type="entry name" value="F-box_dom"/>
</dbReference>
<sequence>MPVPDINRETESLPVGNDLPLDCVIPISRIPFEILKEVFLLVADNTWGEEPYSERSWIRVTHVCRYWRTVAVDTAQLWCRIGSFSSDWIDVQLERSKRALLYVRIPHQLTRKERQRALKVLAQPHRLQSLSVYLHSGQRKHGAPPQPSPLIKSLLNVAAPSLTTLLIGSEDLPDPMCTLPSALLDGGTPLLRKLEIRDWDPQWSSPLFVGLTSLKISVRRRPQPFPLNTFLAALEKMPNLVEFEMKCISNAVTRPTTRLVQLAHLKSLVLRTSFEECVSILSHIALPQTAYLELYLYFDYLPIHQPDALFRRLGESIERSFLSDPLSNPTLTFSNPRPISPSPLPHHLELTSLFISHETYQAKLGASWQNGSRAFMISLIARGSIEHLILKPFMITTLPFTSIRNVTLSGVVCRDTHKCLGSLPSIEKIHVLGEALGSFVTYAFNNMGKDVSGGRNSRENPTQRPIGHNALSPNRSLCFPQLVFLDISNVRFSVEGNLSPWTNLLDFLRFRRHVLGPPIRRIWFSGCPDLTGQDIEDLKELVHIVQWD</sequence>
<gene>
    <name evidence="2" type="ORF">CVT24_005172</name>
</gene>